<dbReference type="GO" id="GO:0016559">
    <property type="term" value="P:peroxisome fission"/>
    <property type="evidence" value="ECO:0007669"/>
    <property type="project" value="TreeGrafter"/>
</dbReference>
<evidence type="ECO:0000313" key="2">
    <source>
        <dbReference type="EMBL" id="RAH80888.1"/>
    </source>
</evidence>
<dbReference type="Proteomes" id="UP000249497">
    <property type="component" value="Unassembled WGS sequence"/>
</dbReference>
<dbReference type="GO" id="GO:0006897">
    <property type="term" value="P:endocytosis"/>
    <property type="evidence" value="ECO:0007669"/>
    <property type="project" value="TreeGrafter"/>
</dbReference>
<keyword evidence="3" id="KW-1185">Reference proteome</keyword>
<dbReference type="GO" id="GO:0005874">
    <property type="term" value="C:microtubule"/>
    <property type="evidence" value="ECO:0007669"/>
    <property type="project" value="TreeGrafter"/>
</dbReference>
<dbReference type="InterPro" id="IPR045063">
    <property type="entry name" value="Dynamin_N"/>
</dbReference>
<dbReference type="GO" id="GO:0000266">
    <property type="term" value="P:mitochondrial fission"/>
    <property type="evidence" value="ECO:0007669"/>
    <property type="project" value="TreeGrafter"/>
</dbReference>
<dbReference type="RefSeq" id="XP_025526782.1">
    <property type="nucleotide sequence ID" value="XM_025667263.1"/>
</dbReference>
<dbReference type="GO" id="GO:0008017">
    <property type="term" value="F:microtubule binding"/>
    <property type="evidence" value="ECO:0007669"/>
    <property type="project" value="TreeGrafter"/>
</dbReference>
<dbReference type="InterPro" id="IPR022812">
    <property type="entry name" value="Dynamin"/>
</dbReference>
<proteinExistence type="predicted"/>
<sequence>MEANMVVVEPALLEKIDKLFACNVGEYINLPQLVVVGDQSSGKSSVLEGLTKLKFPRNSGLCTRFATQIIFRRDPSLKIRKISGSIISTSGNEGKGKSSWCISDIEILNEREFEIMMIEVHIAMGLSTSAEDNLPTFSSDVLRLEIHGPHENHLSVIDVPGIFKTTTSG</sequence>
<dbReference type="PANTHER" id="PTHR11566:SF215">
    <property type="entry name" value="DYNAMIN GTPASE"/>
    <property type="match status" value="1"/>
</dbReference>
<dbReference type="AlphaFoldDB" id="A0A8T8WYH3"/>
<feature type="non-terminal residue" evidence="2">
    <location>
        <position position="169"/>
    </location>
</feature>
<dbReference type="GeneID" id="37170955"/>
<evidence type="ECO:0000313" key="3">
    <source>
        <dbReference type="Proteomes" id="UP000249497"/>
    </source>
</evidence>
<dbReference type="EMBL" id="KZ824800">
    <property type="protein sequence ID" value="RAH80888.1"/>
    <property type="molecule type" value="Genomic_DNA"/>
</dbReference>
<dbReference type="InterPro" id="IPR027417">
    <property type="entry name" value="P-loop_NTPase"/>
</dbReference>
<dbReference type="GO" id="GO:0048312">
    <property type="term" value="P:intracellular distribution of mitochondria"/>
    <property type="evidence" value="ECO:0007669"/>
    <property type="project" value="TreeGrafter"/>
</dbReference>
<name>A0A8T8WYH3_ASPJA</name>
<organism evidence="2 3">
    <name type="scientific">Aspergillus japonicus CBS 114.51</name>
    <dbReference type="NCBI Taxonomy" id="1448312"/>
    <lineage>
        <taxon>Eukaryota</taxon>
        <taxon>Fungi</taxon>
        <taxon>Dikarya</taxon>
        <taxon>Ascomycota</taxon>
        <taxon>Pezizomycotina</taxon>
        <taxon>Eurotiomycetes</taxon>
        <taxon>Eurotiomycetidae</taxon>
        <taxon>Eurotiales</taxon>
        <taxon>Aspergillaceae</taxon>
        <taxon>Aspergillus</taxon>
        <taxon>Aspergillus subgen. Circumdati</taxon>
    </lineage>
</organism>
<gene>
    <name evidence="2" type="ORF">BO86DRAFT_275538</name>
</gene>
<dbReference type="SUPFAM" id="SSF52540">
    <property type="entry name" value="P-loop containing nucleoside triphosphate hydrolases"/>
    <property type="match status" value="1"/>
</dbReference>
<accession>A0A8T8WYH3</accession>
<feature type="domain" description="Dynamin N-terminal" evidence="1">
    <location>
        <begin position="33"/>
        <end position="167"/>
    </location>
</feature>
<dbReference type="Gene3D" id="3.40.50.300">
    <property type="entry name" value="P-loop containing nucleotide triphosphate hydrolases"/>
    <property type="match status" value="1"/>
</dbReference>
<dbReference type="GO" id="GO:0005739">
    <property type="term" value="C:mitochondrion"/>
    <property type="evidence" value="ECO:0007669"/>
    <property type="project" value="TreeGrafter"/>
</dbReference>
<protein>
    <recommendedName>
        <fullName evidence="1">Dynamin N-terminal domain-containing protein</fullName>
    </recommendedName>
</protein>
<dbReference type="GO" id="GO:0003924">
    <property type="term" value="F:GTPase activity"/>
    <property type="evidence" value="ECO:0007669"/>
    <property type="project" value="TreeGrafter"/>
</dbReference>
<dbReference type="PANTHER" id="PTHR11566">
    <property type="entry name" value="DYNAMIN"/>
    <property type="match status" value="1"/>
</dbReference>
<dbReference type="GO" id="GO:0016020">
    <property type="term" value="C:membrane"/>
    <property type="evidence" value="ECO:0007669"/>
    <property type="project" value="TreeGrafter"/>
</dbReference>
<evidence type="ECO:0000259" key="1">
    <source>
        <dbReference type="Pfam" id="PF00350"/>
    </source>
</evidence>
<dbReference type="PRINTS" id="PR00195">
    <property type="entry name" value="DYNAMIN"/>
</dbReference>
<dbReference type="OrthoDB" id="415706at2759"/>
<reference evidence="2 3" key="1">
    <citation type="submission" date="2018-02" db="EMBL/GenBank/DDBJ databases">
        <title>The genomes of Aspergillus section Nigri reveals drivers in fungal speciation.</title>
        <authorList>
            <consortium name="DOE Joint Genome Institute"/>
            <person name="Vesth T.C."/>
            <person name="Nybo J."/>
            <person name="Theobald S."/>
            <person name="Brandl J."/>
            <person name="Frisvad J.C."/>
            <person name="Nielsen K.F."/>
            <person name="Lyhne E.K."/>
            <person name="Kogle M.E."/>
            <person name="Kuo A."/>
            <person name="Riley R."/>
            <person name="Clum A."/>
            <person name="Nolan M."/>
            <person name="Lipzen A."/>
            <person name="Salamov A."/>
            <person name="Henrissat B."/>
            <person name="Wiebenga A."/>
            <person name="De vries R.P."/>
            <person name="Grigoriev I.V."/>
            <person name="Mortensen U.H."/>
            <person name="Andersen M.R."/>
            <person name="Baker S.E."/>
        </authorList>
    </citation>
    <scope>NUCLEOTIDE SEQUENCE [LARGE SCALE GENOMIC DNA]</scope>
    <source>
        <strain evidence="2 3">CBS 114.51</strain>
    </source>
</reference>
<dbReference type="Pfam" id="PF00350">
    <property type="entry name" value="Dynamin_N"/>
    <property type="match status" value="1"/>
</dbReference>